<sequence length="160" mass="18055">MIEILDVWGEGRIVDGNCPSVFCPDTIITGFPNAVNINKYDQKISNGPNKGMDIPNLSPVDDYINPKFAIESGSCKYITLMGSPLSRGTAEEILRVFSEEQGFGKIFFYDLSYVYLQMFIGMARDNFVIHDGRYKPTELKHPFNEITASAVDVFLREYTC</sequence>
<dbReference type="Proteomes" id="UP000221980">
    <property type="component" value="Unassembled WGS sequence"/>
</dbReference>
<dbReference type="EMBL" id="NITZ01000003">
    <property type="protein sequence ID" value="PHM50020.1"/>
    <property type="molecule type" value="Genomic_DNA"/>
</dbReference>
<dbReference type="RefSeq" id="WP_167385940.1">
    <property type="nucleotide sequence ID" value="NZ_CAWNQI010000062.1"/>
</dbReference>
<accession>A0A2D0JUJ4</accession>
<name>A0A2D0JUJ4_9GAMM</name>
<reference evidence="1 2" key="1">
    <citation type="journal article" date="2017" name="Nat. Microbiol.">
        <title>Natural product diversity associated with the nematode symbionts Photorhabdus and Xenorhabdus.</title>
        <authorList>
            <person name="Tobias N.J."/>
            <person name="Wolff H."/>
            <person name="Djahanschiri B."/>
            <person name="Grundmann F."/>
            <person name="Kronenwerth M."/>
            <person name="Shi Y.M."/>
            <person name="Simonyi S."/>
            <person name="Grun P."/>
            <person name="Shapiro-Ilan D."/>
            <person name="Pidot S.J."/>
            <person name="Stinear T.P."/>
            <person name="Ebersberger I."/>
            <person name="Bode H.B."/>
        </authorList>
    </citation>
    <scope>NUCLEOTIDE SEQUENCE [LARGE SCALE GENOMIC DNA]</scope>
    <source>
        <strain evidence="1 2">DSM 17902</strain>
    </source>
</reference>
<organism evidence="1 2">
    <name type="scientific">Xenorhabdus miraniensis</name>
    <dbReference type="NCBI Taxonomy" id="351674"/>
    <lineage>
        <taxon>Bacteria</taxon>
        <taxon>Pseudomonadati</taxon>
        <taxon>Pseudomonadota</taxon>
        <taxon>Gammaproteobacteria</taxon>
        <taxon>Enterobacterales</taxon>
        <taxon>Morganellaceae</taxon>
        <taxon>Xenorhabdus</taxon>
    </lineage>
</organism>
<proteinExistence type="predicted"/>
<gene>
    <name evidence="1" type="ORF">Xmir_00907</name>
</gene>
<evidence type="ECO:0000313" key="1">
    <source>
        <dbReference type="EMBL" id="PHM50020.1"/>
    </source>
</evidence>
<evidence type="ECO:0000313" key="2">
    <source>
        <dbReference type="Proteomes" id="UP000221980"/>
    </source>
</evidence>
<keyword evidence="2" id="KW-1185">Reference proteome</keyword>
<protein>
    <submittedName>
        <fullName evidence="1">Uncharacterized protein</fullName>
    </submittedName>
</protein>
<dbReference type="AlphaFoldDB" id="A0A2D0JUJ4"/>
<comment type="caution">
    <text evidence="1">The sequence shown here is derived from an EMBL/GenBank/DDBJ whole genome shotgun (WGS) entry which is preliminary data.</text>
</comment>